<keyword evidence="2" id="KW-1185">Reference proteome</keyword>
<evidence type="ECO:0000313" key="2">
    <source>
        <dbReference type="Proteomes" id="UP001062846"/>
    </source>
</evidence>
<protein>
    <submittedName>
        <fullName evidence="1">Uncharacterized protein</fullName>
    </submittedName>
</protein>
<dbReference type="EMBL" id="CM046393">
    <property type="protein sequence ID" value="KAI8549628.1"/>
    <property type="molecule type" value="Genomic_DNA"/>
</dbReference>
<gene>
    <name evidence="1" type="ORF">RHMOL_Rhmol06G0039600</name>
</gene>
<evidence type="ECO:0000313" key="1">
    <source>
        <dbReference type="EMBL" id="KAI8549628.1"/>
    </source>
</evidence>
<proteinExistence type="predicted"/>
<name>A0ACC0NAL5_RHOML</name>
<comment type="caution">
    <text evidence="1">The sequence shown here is derived from an EMBL/GenBank/DDBJ whole genome shotgun (WGS) entry which is preliminary data.</text>
</comment>
<organism evidence="1 2">
    <name type="scientific">Rhododendron molle</name>
    <name type="common">Chinese azalea</name>
    <name type="synonym">Azalea mollis</name>
    <dbReference type="NCBI Taxonomy" id="49168"/>
    <lineage>
        <taxon>Eukaryota</taxon>
        <taxon>Viridiplantae</taxon>
        <taxon>Streptophyta</taxon>
        <taxon>Embryophyta</taxon>
        <taxon>Tracheophyta</taxon>
        <taxon>Spermatophyta</taxon>
        <taxon>Magnoliopsida</taxon>
        <taxon>eudicotyledons</taxon>
        <taxon>Gunneridae</taxon>
        <taxon>Pentapetalae</taxon>
        <taxon>asterids</taxon>
        <taxon>Ericales</taxon>
        <taxon>Ericaceae</taxon>
        <taxon>Ericoideae</taxon>
        <taxon>Rhodoreae</taxon>
        <taxon>Rhododendron</taxon>
    </lineage>
</organism>
<reference evidence="1" key="1">
    <citation type="submission" date="2022-02" db="EMBL/GenBank/DDBJ databases">
        <title>Plant Genome Project.</title>
        <authorList>
            <person name="Zhang R.-G."/>
        </authorList>
    </citation>
    <scope>NUCLEOTIDE SEQUENCE</scope>
    <source>
        <strain evidence="1">AT1</strain>
    </source>
</reference>
<dbReference type="Proteomes" id="UP001062846">
    <property type="component" value="Chromosome 6"/>
</dbReference>
<accession>A0ACC0NAL5</accession>
<sequence length="318" mass="35336">MEGKGKQRKKGWDGKERKKGWKAMEGDGYGCAPRITSSASRITLLFSSASSLTEEKRGRQYPPATHQTQAVCCSLGFGFARLPIVAGSHSFSSPFCCSLHSLFEAREELDSSDKSSKLNIPGWCCAVRCTAPCCAPSSRRIVHQLVFKMRFDLSERASDGSDLILETNYQEPFIADMRSEPSDSRSDGSDVHSTVLRTPLQYSITLQVSFYSSLNLTAHKREWPKWIRFAWLDRKKIINILSITSPDVKGITGAASTFDDLGDNDYEHENVFGEVLDGGKLSKEDELDSSVDDGDNDDASGRNLCLRNLNGRESRGYF</sequence>